<comment type="caution">
    <text evidence="1">The sequence shown here is derived from an EMBL/GenBank/DDBJ whole genome shotgun (WGS) entry which is preliminary data.</text>
</comment>
<dbReference type="Proteomes" id="UP001227268">
    <property type="component" value="Unassembled WGS sequence"/>
</dbReference>
<reference evidence="1" key="1">
    <citation type="submission" date="2023-04" db="EMBL/GenBank/DDBJ databases">
        <title>Draft Genome sequencing of Naganishia species isolated from polar environments using Oxford Nanopore Technology.</title>
        <authorList>
            <person name="Leo P."/>
            <person name="Venkateswaran K."/>
        </authorList>
    </citation>
    <scope>NUCLEOTIDE SEQUENCE</scope>
    <source>
        <strain evidence="1">MNA-CCFEE 5423</strain>
    </source>
</reference>
<organism evidence="1 2">
    <name type="scientific">Naganishia friedmannii</name>
    <dbReference type="NCBI Taxonomy" id="89922"/>
    <lineage>
        <taxon>Eukaryota</taxon>
        <taxon>Fungi</taxon>
        <taxon>Dikarya</taxon>
        <taxon>Basidiomycota</taxon>
        <taxon>Agaricomycotina</taxon>
        <taxon>Tremellomycetes</taxon>
        <taxon>Filobasidiales</taxon>
        <taxon>Filobasidiaceae</taxon>
        <taxon>Naganishia</taxon>
    </lineage>
</organism>
<dbReference type="EMBL" id="JASBWT010000009">
    <property type="protein sequence ID" value="KAJ9101884.1"/>
    <property type="molecule type" value="Genomic_DNA"/>
</dbReference>
<evidence type="ECO:0000313" key="2">
    <source>
        <dbReference type="Proteomes" id="UP001227268"/>
    </source>
</evidence>
<sequence>MPLPVSANDLRAFTAPPSPQAGAVIPIYLSRATLNAVAQQFPYLVDKNQATGGGDVPSLDFRVFDDPPVDGDGMAGESLTDGFDVHGIWVVPLAGFTHPNAHDEWMAGCREVEGTRSEGEEDEFLAAVEKSAVRQGEVMTRVWKRAKTEWKGVVRPAFDGQVVHIE</sequence>
<gene>
    <name evidence="1" type="ORF">QFC21_003224</name>
</gene>
<name>A0ACC2VRZ6_9TREE</name>
<evidence type="ECO:0000313" key="1">
    <source>
        <dbReference type="EMBL" id="KAJ9101884.1"/>
    </source>
</evidence>
<proteinExistence type="predicted"/>
<accession>A0ACC2VRZ6</accession>
<protein>
    <submittedName>
        <fullName evidence="1">Uncharacterized protein</fullName>
    </submittedName>
</protein>
<keyword evidence="2" id="KW-1185">Reference proteome</keyword>